<dbReference type="AlphaFoldDB" id="A0A1H9CT94"/>
<name>A0A1H9CT94_FLAFI</name>
<evidence type="ECO:0000313" key="1">
    <source>
        <dbReference type="EMBL" id="SEQ04440.1"/>
    </source>
</evidence>
<proteinExistence type="predicted"/>
<sequence>MARDYWDTLNRIAIIRADALAVVHHNQFLISILILFEIKKQERKAHRIKKQPCFILHDNTRLFFFELKSRSYLVDNHPCGFV</sequence>
<organism evidence="1 2">
    <name type="scientific">Flavobacterium frigoris</name>
    <dbReference type="NCBI Taxonomy" id="229204"/>
    <lineage>
        <taxon>Bacteria</taxon>
        <taxon>Pseudomonadati</taxon>
        <taxon>Bacteroidota</taxon>
        <taxon>Flavobacteriia</taxon>
        <taxon>Flavobacteriales</taxon>
        <taxon>Flavobacteriaceae</taxon>
        <taxon>Flavobacterium</taxon>
    </lineage>
</organism>
<gene>
    <name evidence="1" type="ORF">SAMN05444355_101266</name>
</gene>
<reference evidence="2" key="1">
    <citation type="submission" date="2016-10" db="EMBL/GenBank/DDBJ databases">
        <authorList>
            <person name="Varghese N."/>
            <person name="Submissions S."/>
        </authorList>
    </citation>
    <scope>NUCLEOTIDE SEQUENCE [LARGE SCALE GENOMIC DNA]</scope>
    <source>
        <strain evidence="2">DSM 15719</strain>
    </source>
</reference>
<evidence type="ECO:0000313" key="2">
    <source>
        <dbReference type="Proteomes" id="UP000183658"/>
    </source>
</evidence>
<keyword evidence="2" id="KW-1185">Reference proteome</keyword>
<dbReference type="Proteomes" id="UP000183658">
    <property type="component" value="Unassembled WGS sequence"/>
</dbReference>
<dbReference type="EMBL" id="FOFZ01000001">
    <property type="protein sequence ID" value="SEQ04440.1"/>
    <property type="molecule type" value="Genomic_DNA"/>
</dbReference>
<protein>
    <submittedName>
        <fullName evidence="1">Uncharacterized protein</fullName>
    </submittedName>
</protein>
<accession>A0A1H9CT94</accession>